<keyword evidence="2" id="KW-1185">Reference proteome</keyword>
<dbReference type="Proteomes" id="UP000724584">
    <property type="component" value="Unassembled WGS sequence"/>
</dbReference>
<name>A0ACB7PFJ4_9PEZI</name>
<dbReference type="EMBL" id="JAGIZQ010000003">
    <property type="protein sequence ID" value="KAH6637097.1"/>
    <property type="molecule type" value="Genomic_DNA"/>
</dbReference>
<sequence length="1325" mass="147518">MAPKRAATAAAAPGRPSKKSNSSTSSQNDTNDAPTPTIPRSKRWTPILSCSANVDMEYKIATQDPETAYRFVCICRPPFHNGENEPDQAEDRTAKCDGGDTCLCNKPASEHPGHIWKLSSAGKHRFHAQEIYADMRCPDYFDMYTFNRHEAYGILEVLQNLILDFEEAKDNLKERWAICEALAFFLNTDTAMDVVSELIDDEYGRQSLGPAKDKRKWDPRDFHHQIASYASKYGISLVGPHDIDDLVAEAKSDADLPLPASNTPKADVFGFAKNLKRYKAEQNGLTAWMALTGYCFTPIGGDTLDITTWDSDKRKEKHFDHKDPLKPEHIQALAQGKVISVGSAGICNLGHNSDGYDGSKRRKLQRTPHNHNDAIMARLDEMRFDPASLNKATAADYSSSESDAEEDEYLMPSRNPHESEFADFNPRKRRRTGRDAKESAALGIFGSESEDEGSGKQWKHKSLRNKGVSFVSSAKAKADSDDEFDEEEAEYDDANPGAVPSDAEEDEEEDEEMGGVGLGFKGAPAAAAQGLGWTPPTQQAAPSKPTAPPPRFVKSKVDGANPLGNGFTPTSERGPTLLAKDEEPAAPRAALPSAFSKTRGGKTKINTNSFGARMMARMGYVEGQGLGKEAQGRNVIIEANLRPQGAGLGAVKEKTKQEREEEKRQARLRGEEVVDSEEEEKKKKAARRKKALTGGISSGGGSGVSTPKRQKPRYLTMDEIKKAAPGLNIPDAFTPILDMTGPGKKLLTTSSGLMTPTGGAAPAESTEAVENRKLVKRAQNDFMAILEEWQGLQERKAFLDLQLKQEQQELEELSASLQGNKSVTGACTAASRPAESGEADRKADLSYRLGRVIAGLRDASNSLSDSMLPQIKDELGSLAVAAIHPLFNQFRQLWDPLEEPKPAFVDSLNSIRGLLGLDHQSKKTYRKPTATPYETMMYELWLRTLTTTVREWNVRDPDPLIAVLDAWAPLLPPFVRAQLLQAITRKLEEALQKWHPKKHTTHNLPHRWIFPWLPHLPPTHLDPRSTTGLVADVRRKFRHLIDAWDFARGVIPGLKQWKDILRPSSGSSSRDRDMWTPLVMNHLLPGMARYLREHFRVEPQDQAPYMEALDKLLEWGEVVRPSMLAEVLVAEVFPAWHAALYRWLLLEEADYNEIGGWFQWWQDDVLPEEIKALPSVAAEFDKGSAMIERALDLGGRVRAELRAPEEGPALKTARERGREEREKEREKERVQEPVVDAAAAKKPEEVTFKEAIEAWCPENDLQFMPERNKLHAEGPVYRISGMDGKRGVSVYFKGNSLFALVKDQTPLEIKRDNVDDWGTLFTLTS</sequence>
<evidence type="ECO:0000313" key="1">
    <source>
        <dbReference type="EMBL" id="KAH6637097.1"/>
    </source>
</evidence>
<evidence type="ECO:0000313" key="2">
    <source>
        <dbReference type="Proteomes" id="UP000724584"/>
    </source>
</evidence>
<organism evidence="1 2">
    <name type="scientific">Chaetomium tenue</name>
    <dbReference type="NCBI Taxonomy" id="1854479"/>
    <lineage>
        <taxon>Eukaryota</taxon>
        <taxon>Fungi</taxon>
        <taxon>Dikarya</taxon>
        <taxon>Ascomycota</taxon>
        <taxon>Pezizomycotina</taxon>
        <taxon>Sordariomycetes</taxon>
        <taxon>Sordariomycetidae</taxon>
        <taxon>Sordariales</taxon>
        <taxon>Chaetomiaceae</taxon>
        <taxon>Chaetomium</taxon>
    </lineage>
</organism>
<gene>
    <name evidence="1" type="ORF">F5144DRAFT_611719</name>
</gene>
<accession>A0ACB7PFJ4</accession>
<proteinExistence type="predicted"/>
<comment type="caution">
    <text evidence="1">The sequence shown here is derived from an EMBL/GenBank/DDBJ whole genome shotgun (WGS) entry which is preliminary data.</text>
</comment>
<protein>
    <submittedName>
        <fullName evidence="1">GC-rich sequence DNA-binding factor-like protein-domain-containing protein</fullName>
    </submittedName>
</protein>
<reference evidence="1 2" key="1">
    <citation type="journal article" date="2021" name="Nat. Commun.">
        <title>Genetic determinants of endophytism in the Arabidopsis root mycobiome.</title>
        <authorList>
            <person name="Mesny F."/>
            <person name="Miyauchi S."/>
            <person name="Thiergart T."/>
            <person name="Pickel B."/>
            <person name="Atanasova L."/>
            <person name="Karlsson M."/>
            <person name="Huettel B."/>
            <person name="Barry K.W."/>
            <person name="Haridas S."/>
            <person name="Chen C."/>
            <person name="Bauer D."/>
            <person name="Andreopoulos W."/>
            <person name="Pangilinan J."/>
            <person name="LaButti K."/>
            <person name="Riley R."/>
            <person name="Lipzen A."/>
            <person name="Clum A."/>
            <person name="Drula E."/>
            <person name="Henrissat B."/>
            <person name="Kohler A."/>
            <person name="Grigoriev I.V."/>
            <person name="Martin F.M."/>
            <person name="Hacquard S."/>
        </authorList>
    </citation>
    <scope>NUCLEOTIDE SEQUENCE [LARGE SCALE GENOMIC DNA]</scope>
    <source>
        <strain evidence="1 2">MPI-SDFR-AT-0079</strain>
    </source>
</reference>